<dbReference type="InterPro" id="IPR035919">
    <property type="entry name" value="EAL_sf"/>
</dbReference>
<evidence type="ECO:0000313" key="5">
    <source>
        <dbReference type="Proteomes" id="UP000470213"/>
    </source>
</evidence>
<dbReference type="InterPro" id="IPR011006">
    <property type="entry name" value="CheY-like_superfamily"/>
</dbReference>
<accession>A0A7X5LME9</accession>
<feature type="domain" description="EAL" evidence="3">
    <location>
        <begin position="125"/>
        <end position="379"/>
    </location>
</feature>
<reference evidence="4 5" key="1">
    <citation type="submission" date="2020-01" db="EMBL/GenBank/DDBJ databases">
        <authorList>
            <person name="Chen J."/>
            <person name="Zhu S."/>
            <person name="Yang J."/>
        </authorList>
    </citation>
    <scope>NUCLEOTIDE SEQUENCE [LARGE SCALE GENOMIC DNA]</scope>
    <source>
        <strain evidence="4 5">345S023</strain>
    </source>
</reference>
<dbReference type="Pfam" id="PF00072">
    <property type="entry name" value="Response_reg"/>
    <property type="match status" value="1"/>
</dbReference>
<keyword evidence="1" id="KW-0597">Phosphoprotein</keyword>
<dbReference type="PANTHER" id="PTHR33121">
    <property type="entry name" value="CYCLIC DI-GMP PHOSPHODIESTERASE PDEF"/>
    <property type="match status" value="1"/>
</dbReference>
<dbReference type="SMART" id="SM00448">
    <property type="entry name" value="REC"/>
    <property type="match status" value="1"/>
</dbReference>
<dbReference type="EMBL" id="JAAAWN010000016">
    <property type="protein sequence ID" value="NDV92022.1"/>
    <property type="molecule type" value="Genomic_DNA"/>
</dbReference>
<gene>
    <name evidence="4" type="ORF">GTH32_12640</name>
</gene>
<dbReference type="Gene3D" id="3.20.20.450">
    <property type="entry name" value="EAL domain"/>
    <property type="match status" value="1"/>
</dbReference>
<evidence type="ECO:0000256" key="1">
    <source>
        <dbReference type="PROSITE-ProRule" id="PRU00169"/>
    </source>
</evidence>
<proteinExistence type="predicted"/>
<dbReference type="AlphaFoldDB" id="A0A7X5LME9"/>
<dbReference type="SUPFAM" id="SSF52172">
    <property type="entry name" value="CheY-like"/>
    <property type="match status" value="1"/>
</dbReference>
<keyword evidence="5" id="KW-1185">Reference proteome</keyword>
<comment type="caution">
    <text evidence="4">The sequence shown here is derived from an EMBL/GenBank/DDBJ whole genome shotgun (WGS) entry which is preliminary data.</text>
</comment>
<dbReference type="SMART" id="SM00052">
    <property type="entry name" value="EAL"/>
    <property type="match status" value="1"/>
</dbReference>
<feature type="domain" description="Response regulatory" evidence="2">
    <location>
        <begin position="3"/>
        <end position="122"/>
    </location>
</feature>
<dbReference type="InterPro" id="IPR001633">
    <property type="entry name" value="EAL_dom"/>
</dbReference>
<dbReference type="Gene3D" id="3.40.50.2300">
    <property type="match status" value="1"/>
</dbReference>
<dbReference type="GO" id="GO:0071111">
    <property type="term" value="F:cyclic-guanylate-specific phosphodiesterase activity"/>
    <property type="evidence" value="ECO:0007669"/>
    <property type="project" value="InterPro"/>
</dbReference>
<evidence type="ECO:0000259" key="2">
    <source>
        <dbReference type="PROSITE" id="PS50110"/>
    </source>
</evidence>
<dbReference type="Proteomes" id="UP000470213">
    <property type="component" value="Unassembled WGS sequence"/>
</dbReference>
<dbReference type="RefSeq" id="WP_163086217.1">
    <property type="nucleotide sequence ID" value="NZ_JAAAWN010000016.1"/>
</dbReference>
<dbReference type="SUPFAM" id="SSF141868">
    <property type="entry name" value="EAL domain-like"/>
    <property type="match status" value="1"/>
</dbReference>
<sequence>MDSVLILDDEPDIALAFSRVAETVGYKSSFTVNPADFLKRVVDECPSHILLDLQMPDMDGVEVLRHLAAMGCKAKIILISGFDPRVVTVAAKLGVEQGLTICEALSKPLPARELKAILTKYRSMFDCSPDALRTALQNQEFFLKLQPKLALRERVISGFEALLRWNHPQFGEILPNKFIPEFEKHNLFKLLSDYVVEHSCISVKKIDASGCVPIQTSVNISAGDLSDLELANRLKRICSSNFVDPRQITLEITETVAMADPVTAMDNLTRLRLAGFKLSLDDFGTGFSSLAFLRNMPFNEIKIDMLFVREALRSKSDQTIIKAINSLGKAFNMSVVAEGCEDAETLDLLEKLECDFAQGFHISRPLTVDDAIEFLHSHSN</sequence>
<dbReference type="CDD" id="cd01948">
    <property type="entry name" value="EAL"/>
    <property type="match status" value="1"/>
</dbReference>
<protein>
    <submittedName>
        <fullName evidence="4">EAL domain-containing protein</fullName>
    </submittedName>
</protein>
<feature type="modified residue" description="4-aspartylphosphate" evidence="1">
    <location>
        <position position="52"/>
    </location>
</feature>
<dbReference type="InterPro" id="IPR050706">
    <property type="entry name" value="Cyclic-di-GMP_PDE-like"/>
</dbReference>
<name>A0A7X5LME9_9ALTE</name>
<dbReference type="PROSITE" id="PS50883">
    <property type="entry name" value="EAL"/>
    <property type="match status" value="1"/>
</dbReference>
<dbReference type="PROSITE" id="PS50110">
    <property type="entry name" value="RESPONSE_REGULATORY"/>
    <property type="match status" value="1"/>
</dbReference>
<dbReference type="PANTHER" id="PTHR33121:SF71">
    <property type="entry name" value="OXYGEN SENSOR PROTEIN DOSP"/>
    <property type="match status" value="1"/>
</dbReference>
<dbReference type="InterPro" id="IPR001789">
    <property type="entry name" value="Sig_transdc_resp-reg_receiver"/>
</dbReference>
<dbReference type="Pfam" id="PF00563">
    <property type="entry name" value="EAL"/>
    <property type="match status" value="1"/>
</dbReference>
<evidence type="ECO:0000259" key="3">
    <source>
        <dbReference type="PROSITE" id="PS50883"/>
    </source>
</evidence>
<organism evidence="4 5">
    <name type="scientific">Alteromonas profundi</name>
    <dbReference type="NCBI Taxonomy" id="2696062"/>
    <lineage>
        <taxon>Bacteria</taxon>
        <taxon>Pseudomonadati</taxon>
        <taxon>Pseudomonadota</taxon>
        <taxon>Gammaproteobacteria</taxon>
        <taxon>Alteromonadales</taxon>
        <taxon>Alteromonadaceae</taxon>
        <taxon>Alteromonas/Salinimonas group</taxon>
        <taxon>Alteromonas</taxon>
    </lineage>
</organism>
<evidence type="ECO:0000313" key="4">
    <source>
        <dbReference type="EMBL" id="NDV92022.1"/>
    </source>
</evidence>
<dbReference type="GO" id="GO:0000160">
    <property type="term" value="P:phosphorelay signal transduction system"/>
    <property type="evidence" value="ECO:0007669"/>
    <property type="project" value="InterPro"/>
</dbReference>